<dbReference type="Proteomes" id="UP000782705">
    <property type="component" value="Unassembled WGS sequence"/>
</dbReference>
<gene>
    <name evidence="1" type="ORF">BAU17_12675</name>
</gene>
<comment type="caution">
    <text evidence="1">The sequence shown here is derived from an EMBL/GenBank/DDBJ whole genome shotgun (WGS) entry which is preliminary data.</text>
</comment>
<dbReference type="RefSeq" id="WP_161901820.1">
    <property type="nucleotide sequence ID" value="NZ_MAEL01000034.1"/>
</dbReference>
<organism evidence="1 2">
    <name type="scientific">Candidatus Enterococcus willemsii</name>
    <dbReference type="NCBI Taxonomy" id="1857215"/>
    <lineage>
        <taxon>Bacteria</taxon>
        <taxon>Bacillati</taxon>
        <taxon>Bacillota</taxon>
        <taxon>Bacilli</taxon>
        <taxon>Lactobacillales</taxon>
        <taxon>Enterococcaceae</taxon>
        <taxon>Enterococcus</taxon>
    </lineage>
</organism>
<evidence type="ECO:0000313" key="1">
    <source>
        <dbReference type="EMBL" id="KAF1304265.1"/>
    </source>
</evidence>
<dbReference type="EMBL" id="MAEL01000034">
    <property type="protein sequence ID" value="KAF1304265.1"/>
    <property type="molecule type" value="Genomic_DNA"/>
</dbReference>
<name>A0ABQ6Z0X7_9ENTE</name>
<proteinExistence type="predicted"/>
<protein>
    <submittedName>
        <fullName evidence="1">Uncharacterized protein</fullName>
    </submittedName>
</protein>
<evidence type="ECO:0000313" key="2">
    <source>
        <dbReference type="Proteomes" id="UP000782705"/>
    </source>
</evidence>
<reference evidence="1 2" key="1">
    <citation type="submission" date="2016-06" db="EMBL/GenBank/DDBJ databases">
        <title>Four novel species of enterococci isolated from chicken manure.</title>
        <authorList>
            <person name="Van Tyne D."/>
        </authorList>
    </citation>
    <scope>NUCLEOTIDE SEQUENCE [LARGE SCALE GENOMIC DNA]</scope>
    <source>
        <strain evidence="1 2">CU12B</strain>
    </source>
</reference>
<keyword evidence="2" id="KW-1185">Reference proteome</keyword>
<sequence length="84" mass="9810">MSYQDTFLEHLMNEQTWHSFQNMSQPDQQMIEIFALATLATFQPEKVTFDRKIITNEDGTSELCYTIRTALVKEDSHELPPSLQ</sequence>
<accession>A0ABQ6Z0X7</accession>